<keyword evidence="2" id="KW-1185">Reference proteome</keyword>
<name>A0ABD0K3E2_9CAEN</name>
<dbReference type="Proteomes" id="UP001519460">
    <property type="component" value="Unassembled WGS sequence"/>
</dbReference>
<sequence>MFTPFYVDDDLPPHSPTLALRLQAAVKVTERMIGKHRLPTKLQQSLPPPPPPLLRHSSDLFATLLQSCGLKTHASADSGSLVYCAQRQSSCNWPS</sequence>
<dbReference type="AlphaFoldDB" id="A0ABD0K3E2"/>
<evidence type="ECO:0000313" key="2">
    <source>
        <dbReference type="Proteomes" id="UP001519460"/>
    </source>
</evidence>
<comment type="caution">
    <text evidence="1">The sequence shown here is derived from an EMBL/GenBank/DDBJ whole genome shotgun (WGS) entry which is preliminary data.</text>
</comment>
<organism evidence="1 2">
    <name type="scientific">Batillaria attramentaria</name>
    <dbReference type="NCBI Taxonomy" id="370345"/>
    <lineage>
        <taxon>Eukaryota</taxon>
        <taxon>Metazoa</taxon>
        <taxon>Spiralia</taxon>
        <taxon>Lophotrochozoa</taxon>
        <taxon>Mollusca</taxon>
        <taxon>Gastropoda</taxon>
        <taxon>Caenogastropoda</taxon>
        <taxon>Sorbeoconcha</taxon>
        <taxon>Cerithioidea</taxon>
        <taxon>Batillariidae</taxon>
        <taxon>Batillaria</taxon>
    </lineage>
</organism>
<gene>
    <name evidence="1" type="ORF">BaRGS_00027331</name>
</gene>
<protein>
    <submittedName>
        <fullName evidence="1">Uncharacterized protein</fullName>
    </submittedName>
</protein>
<accession>A0ABD0K3E2</accession>
<reference evidence="1 2" key="1">
    <citation type="journal article" date="2023" name="Sci. Data">
        <title>Genome assembly of the Korean intertidal mud-creeper Batillaria attramentaria.</title>
        <authorList>
            <person name="Patra A.K."/>
            <person name="Ho P.T."/>
            <person name="Jun S."/>
            <person name="Lee S.J."/>
            <person name="Kim Y."/>
            <person name="Won Y.J."/>
        </authorList>
    </citation>
    <scope>NUCLEOTIDE SEQUENCE [LARGE SCALE GENOMIC DNA]</scope>
    <source>
        <strain evidence="1">Wonlab-2016</strain>
    </source>
</reference>
<dbReference type="EMBL" id="JACVVK020000263">
    <property type="protein sequence ID" value="KAK7481375.1"/>
    <property type="molecule type" value="Genomic_DNA"/>
</dbReference>
<proteinExistence type="predicted"/>
<evidence type="ECO:0000313" key="1">
    <source>
        <dbReference type="EMBL" id="KAK7481375.1"/>
    </source>
</evidence>